<keyword evidence="2" id="KW-0663">Pyridoxal phosphate</keyword>
<evidence type="ECO:0000313" key="3">
    <source>
        <dbReference type="EMBL" id="SVE26881.1"/>
    </source>
</evidence>
<dbReference type="SUPFAM" id="SSF53383">
    <property type="entry name" value="PLP-dependent transferases"/>
    <property type="match status" value="1"/>
</dbReference>
<dbReference type="InterPro" id="IPR015424">
    <property type="entry name" value="PyrdxlP-dep_Trfase"/>
</dbReference>
<dbReference type="InterPro" id="IPR005814">
    <property type="entry name" value="Aminotrans_3"/>
</dbReference>
<accession>A0A383C3Y3</accession>
<evidence type="ECO:0008006" key="4">
    <source>
        <dbReference type="Google" id="ProtNLM"/>
    </source>
</evidence>
<sequence>MTHRNLRRSNDHFARTSQRLPLGVASSFRYWGDDRTFYIARGEGGRAWDIDDNDYVDYRLGYGPAILGYADPRVDEAAREGMNVGGVFGLATELEFVVAERVARMVPTAEMVRYSNSGTEAVMAALRISRAYTGKDGFVMVE</sequence>
<dbReference type="EMBL" id="UINC01205627">
    <property type="protein sequence ID" value="SVE26881.1"/>
    <property type="molecule type" value="Genomic_DNA"/>
</dbReference>
<feature type="non-terminal residue" evidence="3">
    <location>
        <position position="142"/>
    </location>
</feature>
<dbReference type="PANTHER" id="PTHR43713:SF3">
    <property type="entry name" value="GLUTAMATE-1-SEMIALDEHYDE 2,1-AMINOMUTASE 1, CHLOROPLASTIC-RELATED"/>
    <property type="match status" value="1"/>
</dbReference>
<protein>
    <recommendedName>
        <fullName evidence="4">Aminotransferase class III-fold pyridoxal phosphate-dependent enzyme</fullName>
    </recommendedName>
</protein>
<dbReference type="GO" id="GO:0008483">
    <property type="term" value="F:transaminase activity"/>
    <property type="evidence" value="ECO:0007669"/>
    <property type="project" value="InterPro"/>
</dbReference>
<proteinExistence type="predicted"/>
<evidence type="ECO:0000256" key="2">
    <source>
        <dbReference type="ARBA" id="ARBA00022898"/>
    </source>
</evidence>
<gene>
    <name evidence="3" type="ORF">METZ01_LOCUS479735</name>
</gene>
<reference evidence="3" key="1">
    <citation type="submission" date="2018-05" db="EMBL/GenBank/DDBJ databases">
        <authorList>
            <person name="Lanie J.A."/>
            <person name="Ng W.-L."/>
            <person name="Kazmierczak K.M."/>
            <person name="Andrzejewski T.M."/>
            <person name="Davidsen T.M."/>
            <person name="Wayne K.J."/>
            <person name="Tettelin H."/>
            <person name="Glass J.I."/>
            <person name="Rusch D."/>
            <person name="Podicherti R."/>
            <person name="Tsui H.-C.T."/>
            <person name="Winkler M.E."/>
        </authorList>
    </citation>
    <scope>NUCLEOTIDE SEQUENCE</scope>
</reference>
<name>A0A383C3Y3_9ZZZZ</name>
<dbReference type="InterPro" id="IPR015421">
    <property type="entry name" value="PyrdxlP-dep_Trfase_major"/>
</dbReference>
<dbReference type="Gene3D" id="3.90.1150.10">
    <property type="entry name" value="Aspartate Aminotransferase, domain 1"/>
    <property type="match status" value="1"/>
</dbReference>
<dbReference type="PANTHER" id="PTHR43713">
    <property type="entry name" value="GLUTAMATE-1-SEMIALDEHYDE 2,1-AMINOMUTASE"/>
    <property type="match status" value="1"/>
</dbReference>
<dbReference type="InterPro" id="IPR015422">
    <property type="entry name" value="PyrdxlP-dep_Trfase_small"/>
</dbReference>
<comment type="cofactor">
    <cofactor evidence="1">
        <name>pyridoxal 5'-phosphate</name>
        <dbReference type="ChEBI" id="CHEBI:597326"/>
    </cofactor>
</comment>
<dbReference type="GO" id="GO:0030170">
    <property type="term" value="F:pyridoxal phosphate binding"/>
    <property type="evidence" value="ECO:0007669"/>
    <property type="project" value="InterPro"/>
</dbReference>
<dbReference type="AlphaFoldDB" id="A0A383C3Y3"/>
<dbReference type="Pfam" id="PF00202">
    <property type="entry name" value="Aminotran_3"/>
    <property type="match status" value="1"/>
</dbReference>
<dbReference type="Gene3D" id="3.40.640.10">
    <property type="entry name" value="Type I PLP-dependent aspartate aminotransferase-like (Major domain)"/>
    <property type="match status" value="1"/>
</dbReference>
<organism evidence="3">
    <name type="scientific">marine metagenome</name>
    <dbReference type="NCBI Taxonomy" id="408172"/>
    <lineage>
        <taxon>unclassified sequences</taxon>
        <taxon>metagenomes</taxon>
        <taxon>ecological metagenomes</taxon>
    </lineage>
</organism>
<evidence type="ECO:0000256" key="1">
    <source>
        <dbReference type="ARBA" id="ARBA00001933"/>
    </source>
</evidence>